<dbReference type="EMBL" id="LAVV01005953">
    <property type="protein sequence ID" value="KNZ60570.1"/>
    <property type="molecule type" value="Genomic_DNA"/>
</dbReference>
<dbReference type="VEuPathDB" id="FungiDB:VP01_1535g2"/>
<dbReference type="OrthoDB" id="2498281at2759"/>
<feature type="compositionally biased region" description="Polar residues" evidence="1">
    <location>
        <begin position="25"/>
        <end position="36"/>
    </location>
</feature>
<accession>A0A0L6VKB9</accession>
<comment type="caution">
    <text evidence="2">The sequence shown here is derived from an EMBL/GenBank/DDBJ whole genome shotgun (WGS) entry which is preliminary data.</text>
</comment>
<feature type="compositionally biased region" description="Pro residues" evidence="1">
    <location>
        <begin position="10"/>
        <end position="21"/>
    </location>
</feature>
<gene>
    <name evidence="2" type="ORF">VP01_1535g2</name>
</gene>
<evidence type="ECO:0000313" key="3">
    <source>
        <dbReference type="Proteomes" id="UP000037035"/>
    </source>
</evidence>
<reference evidence="2 3" key="1">
    <citation type="submission" date="2015-08" db="EMBL/GenBank/DDBJ databases">
        <title>Next Generation Sequencing and Analysis of the Genome of Puccinia sorghi L Schw, the Causal Agent of Maize Common Rust.</title>
        <authorList>
            <person name="Rochi L."/>
            <person name="Burguener G."/>
            <person name="Darino M."/>
            <person name="Turjanski A."/>
            <person name="Kreff E."/>
            <person name="Dieguez M.J."/>
            <person name="Sacco F."/>
        </authorList>
    </citation>
    <scope>NUCLEOTIDE SEQUENCE [LARGE SCALE GENOMIC DNA]</scope>
    <source>
        <strain evidence="2 3">RO10H11247</strain>
    </source>
</reference>
<proteinExistence type="predicted"/>
<evidence type="ECO:0008006" key="4">
    <source>
        <dbReference type="Google" id="ProtNLM"/>
    </source>
</evidence>
<dbReference type="AlphaFoldDB" id="A0A0L6VKB9"/>
<evidence type="ECO:0000256" key="1">
    <source>
        <dbReference type="SAM" id="MobiDB-lite"/>
    </source>
</evidence>
<protein>
    <recommendedName>
        <fullName evidence="4">SAM domain-containing protein</fullName>
    </recommendedName>
</protein>
<feature type="region of interest" description="Disordered" evidence="1">
    <location>
        <begin position="1"/>
        <end position="37"/>
    </location>
</feature>
<dbReference type="Proteomes" id="UP000037035">
    <property type="component" value="Unassembled WGS sequence"/>
</dbReference>
<name>A0A0L6VKB9_9BASI</name>
<organism evidence="2 3">
    <name type="scientific">Puccinia sorghi</name>
    <dbReference type="NCBI Taxonomy" id="27349"/>
    <lineage>
        <taxon>Eukaryota</taxon>
        <taxon>Fungi</taxon>
        <taxon>Dikarya</taxon>
        <taxon>Basidiomycota</taxon>
        <taxon>Pucciniomycotina</taxon>
        <taxon>Pucciniomycetes</taxon>
        <taxon>Pucciniales</taxon>
        <taxon>Pucciniaceae</taxon>
        <taxon>Puccinia</taxon>
    </lineage>
</organism>
<sequence length="114" mass="12332">MGAVGQPVHSHPPPLSNPIPAPRSVNGNSGVPSSPAASEGVELKQYLHFAHVNPANLVIQWALDDLGITHYSAFQNFKATELEDTGIKKGHARSLTGSFNCFERHLKTRQPRGQ</sequence>
<evidence type="ECO:0000313" key="2">
    <source>
        <dbReference type="EMBL" id="KNZ60570.1"/>
    </source>
</evidence>
<keyword evidence="3" id="KW-1185">Reference proteome</keyword>